<name>A0AAF0YGD8_9TREE</name>
<evidence type="ECO:0000313" key="2">
    <source>
        <dbReference type="EMBL" id="WOO84351.1"/>
    </source>
</evidence>
<proteinExistence type="predicted"/>
<protein>
    <submittedName>
        <fullName evidence="2">Uncharacterized protein</fullName>
    </submittedName>
</protein>
<dbReference type="GeneID" id="87811042"/>
<dbReference type="AlphaFoldDB" id="A0AAF0YGD8"/>
<dbReference type="RefSeq" id="XP_062630377.1">
    <property type="nucleotide sequence ID" value="XM_062774393.1"/>
</dbReference>
<feature type="region of interest" description="Disordered" evidence="1">
    <location>
        <begin position="1"/>
        <end position="23"/>
    </location>
</feature>
<organism evidence="2 3">
    <name type="scientific">Vanrija pseudolonga</name>
    <dbReference type="NCBI Taxonomy" id="143232"/>
    <lineage>
        <taxon>Eukaryota</taxon>
        <taxon>Fungi</taxon>
        <taxon>Dikarya</taxon>
        <taxon>Basidiomycota</taxon>
        <taxon>Agaricomycotina</taxon>
        <taxon>Tremellomycetes</taxon>
        <taxon>Trichosporonales</taxon>
        <taxon>Trichosporonaceae</taxon>
        <taxon>Vanrija</taxon>
    </lineage>
</organism>
<dbReference type="EMBL" id="CP086719">
    <property type="protein sequence ID" value="WOO84351.1"/>
    <property type="molecule type" value="Genomic_DNA"/>
</dbReference>
<reference evidence="2" key="1">
    <citation type="submission" date="2023-10" db="EMBL/GenBank/DDBJ databases">
        <authorList>
            <person name="Noh H."/>
        </authorList>
    </citation>
    <scope>NUCLEOTIDE SEQUENCE</scope>
    <source>
        <strain evidence="2">DUCC4014</strain>
    </source>
</reference>
<accession>A0AAF0YGD8</accession>
<keyword evidence="3" id="KW-1185">Reference proteome</keyword>
<evidence type="ECO:0000313" key="3">
    <source>
        <dbReference type="Proteomes" id="UP000827549"/>
    </source>
</evidence>
<sequence>MPSTPKDRWSEDPKPEARPQTQKPLATQFDWDLIINCLYGKLIGAGDVRELPHVPLSISEQYRRHPHFVGPSRETNAEWTWTGPTVVQDAAGMLCFNIAPPFNAESDGARGSKTRFGYTVNSNLSNATAIVLDSGKCFEKFRDTCDYCATVGNEHCFFARGNSHLGCLLCVADGVSCSHKTNLSKAAPASMKRREAVLKLVGAVGDHEWAAKVFKEYEAAEEEL</sequence>
<evidence type="ECO:0000256" key="1">
    <source>
        <dbReference type="SAM" id="MobiDB-lite"/>
    </source>
</evidence>
<gene>
    <name evidence="2" type="ORF">LOC62_06G007871</name>
</gene>
<feature type="compositionally biased region" description="Basic and acidic residues" evidence="1">
    <location>
        <begin position="1"/>
        <end position="17"/>
    </location>
</feature>
<dbReference type="Proteomes" id="UP000827549">
    <property type="component" value="Chromosome 6"/>
</dbReference>